<dbReference type="Proteomes" id="UP000608071">
    <property type="component" value="Unassembled WGS sequence"/>
</dbReference>
<evidence type="ECO:0000313" key="4">
    <source>
        <dbReference type="Proteomes" id="UP000608071"/>
    </source>
</evidence>
<comment type="caution">
    <text evidence="3">The sequence shown here is derived from an EMBL/GenBank/DDBJ whole genome shotgun (WGS) entry which is preliminary data.</text>
</comment>
<evidence type="ECO:0000313" key="3">
    <source>
        <dbReference type="EMBL" id="MBD7967590.1"/>
    </source>
</evidence>
<evidence type="ECO:0000256" key="2">
    <source>
        <dbReference type="SAM" id="Phobius"/>
    </source>
</evidence>
<evidence type="ECO:0000256" key="1">
    <source>
        <dbReference type="SAM" id="MobiDB-lite"/>
    </source>
</evidence>
<keyword evidence="4" id="KW-1185">Reference proteome</keyword>
<dbReference type="RefSeq" id="WP_191798841.1">
    <property type="nucleotide sequence ID" value="NZ_JACSQL010000002.1"/>
</dbReference>
<feature type="region of interest" description="Disordered" evidence="1">
    <location>
        <begin position="30"/>
        <end position="96"/>
    </location>
</feature>
<feature type="compositionally biased region" description="Polar residues" evidence="1">
    <location>
        <begin position="30"/>
        <end position="45"/>
    </location>
</feature>
<feature type="compositionally biased region" description="Low complexity" evidence="1">
    <location>
        <begin position="123"/>
        <end position="133"/>
    </location>
</feature>
<name>A0ABR8SW27_9BACL</name>
<gene>
    <name evidence="3" type="ORF">H9647_05910</name>
</gene>
<keyword evidence="2" id="KW-0472">Membrane</keyword>
<organism evidence="3 4">
    <name type="scientific">Paenibacillus gallinarum</name>
    <dbReference type="NCBI Taxonomy" id="2762232"/>
    <lineage>
        <taxon>Bacteria</taxon>
        <taxon>Bacillati</taxon>
        <taxon>Bacillota</taxon>
        <taxon>Bacilli</taxon>
        <taxon>Bacillales</taxon>
        <taxon>Paenibacillaceae</taxon>
        <taxon>Paenibacillus</taxon>
    </lineage>
</organism>
<feature type="compositionally biased region" description="Polar residues" evidence="1">
    <location>
        <begin position="67"/>
        <end position="80"/>
    </location>
</feature>
<feature type="compositionally biased region" description="Basic and acidic residues" evidence="1">
    <location>
        <begin position="134"/>
        <end position="144"/>
    </location>
</feature>
<feature type="transmembrane region" description="Helical" evidence="2">
    <location>
        <begin position="6"/>
        <end position="25"/>
    </location>
</feature>
<reference evidence="3 4" key="1">
    <citation type="submission" date="2020-08" db="EMBL/GenBank/DDBJ databases">
        <title>A Genomic Blueprint of the Chicken Gut Microbiome.</title>
        <authorList>
            <person name="Gilroy R."/>
            <person name="Ravi A."/>
            <person name="Getino M."/>
            <person name="Pursley I."/>
            <person name="Horton D.L."/>
            <person name="Alikhan N.-F."/>
            <person name="Baker D."/>
            <person name="Gharbi K."/>
            <person name="Hall N."/>
            <person name="Watson M."/>
            <person name="Adriaenssens E.M."/>
            <person name="Foster-Nyarko E."/>
            <person name="Jarju S."/>
            <person name="Secka A."/>
            <person name="Antonio M."/>
            <person name="Oren A."/>
            <person name="Chaudhuri R."/>
            <person name="La Ragione R.M."/>
            <person name="Hildebrand F."/>
            <person name="Pallen M.J."/>
        </authorList>
    </citation>
    <scope>NUCLEOTIDE SEQUENCE [LARGE SCALE GENOMIC DNA]</scope>
    <source>
        <strain evidence="3 4">Sa2BVA9</strain>
    </source>
</reference>
<accession>A0ABR8SW27</accession>
<dbReference type="EMBL" id="JACSQL010000002">
    <property type="protein sequence ID" value="MBD7967590.1"/>
    <property type="molecule type" value="Genomic_DNA"/>
</dbReference>
<feature type="region of interest" description="Disordered" evidence="1">
    <location>
        <begin position="111"/>
        <end position="144"/>
    </location>
</feature>
<proteinExistence type="predicted"/>
<keyword evidence="2" id="KW-0812">Transmembrane</keyword>
<keyword evidence="2" id="KW-1133">Transmembrane helix</keyword>
<protein>
    <submittedName>
        <fullName evidence="3">Uncharacterized protein</fullName>
    </submittedName>
</protein>
<feature type="compositionally biased region" description="Basic and acidic residues" evidence="1">
    <location>
        <begin position="87"/>
        <end position="96"/>
    </location>
</feature>
<sequence length="173" mass="19669">MNLLEWLGSNIYFVFVIGFALISFLNKANKSRGNGTSGRPPSRESTLPEGPMESPEEEYRNPYDTPATLSQSPYSANAADNSPDEELSQHDVMEQQRRTFEVERLRLERIKDESEKAARVARRAAASRAQSSQKPDEQEKLFADPSDIRKGIIWAEVLGPPRAKRPYHSRNKY</sequence>